<dbReference type="InterPro" id="IPR020672">
    <property type="entry name" value="Ribose5P_isomerase_typA_subgr"/>
</dbReference>
<dbReference type="Gene3D" id="3.30.530.20">
    <property type="match status" value="1"/>
</dbReference>
<dbReference type="SUPFAM" id="SSF75445">
    <property type="entry name" value="D-ribose-5-phosphate isomerase (RpiA), lid domain"/>
    <property type="match status" value="1"/>
</dbReference>
<feature type="compositionally biased region" description="Polar residues" evidence="8">
    <location>
        <begin position="270"/>
        <end position="303"/>
    </location>
</feature>
<protein>
    <recommendedName>
        <fullName evidence="4">ribose-5-phosphate isomerase</fullName>
        <ecNumber evidence="4">5.3.1.6</ecNumber>
    </recommendedName>
    <alternativeName>
        <fullName evidence="6">Phosphoriboisomerase</fullName>
    </alternativeName>
</protein>
<dbReference type="GO" id="GO:0004751">
    <property type="term" value="F:ribose-5-phosphate isomerase activity"/>
    <property type="evidence" value="ECO:0007669"/>
    <property type="project" value="UniProtKB-EC"/>
</dbReference>
<evidence type="ECO:0000256" key="6">
    <source>
        <dbReference type="ARBA" id="ARBA00029734"/>
    </source>
</evidence>
<dbReference type="AlphaFoldDB" id="F0VZR5"/>
<dbReference type="GO" id="GO:0006014">
    <property type="term" value="P:D-ribose metabolic process"/>
    <property type="evidence" value="ECO:0007669"/>
    <property type="project" value="TreeGrafter"/>
</dbReference>
<evidence type="ECO:0000256" key="7">
    <source>
        <dbReference type="SAM" id="Coils"/>
    </source>
</evidence>
<evidence type="ECO:0000256" key="1">
    <source>
        <dbReference type="ARBA" id="ARBA00001713"/>
    </source>
</evidence>
<dbReference type="NCBIfam" id="NF001924">
    <property type="entry name" value="PRK00702.1"/>
    <property type="match status" value="1"/>
</dbReference>
<keyword evidence="5" id="KW-0413">Isomerase</keyword>
<dbReference type="UniPathway" id="UPA00115">
    <property type="reaction ID" value="UER00412"/>
</dbReference>
<dbReference type="InterPro" id="IPR023393">
    <property type="entry name" value="START-like_dom_sf"/>
</dbReference>
<dbReference type="PANTHER" id="PTHR11934:SF0">
    <property type="entry name" value="RIBOSE-5-PHOSPHATE ISOMERASE"/>
    <property type="match status" value="1"/>
</dbReference>
<dbReference type="CDD" id="cd01398">
    <property type="entry name" value="RPI_A"/>
    <property type="match status" value="1"/>
</dbReference>
<proteinExistence type="inferred from homology"/>
<sequence>MDHHSYELPLTDRNTMQQRNTSDMTIHNDLIPPSVHFMNDMMFNALAMPSTASEMYTSAPLQCQPIESDTTNPNLSQHLQPYTPNTSTLANSLLTSEDDSRLVDDIMSAFDTSPIVNEPLYAAPVYTQPPPSYLVRQAPSSDAEQIAMSHSQHSVQQLSMQSMMARQEIPVVPLQDHTGAFIRQMHNPTMTDTQLSPMRTQSGKNKSLHDVASTYLSTLQDSPHSTQTNSAIMISMSESMATHHSENSFLAANTTSNSLIRMDACDFSSDHSSTSLQPMSSHTTSSYLQGTLPQARSFHSSRSPSDEEAPDDENDDSQKKKERRRQQVRFASRRRRKKQKDEESSLRVRIEELKEQIRIIGGDLSEQCSQMASMNEEALKDAHDKQLVTVQNLRKDNEKLKEQLVQHENFARMIQHGLNSLPSDCRDDDQRKKNIGSSRWSGDHSIGNPLGGPTLVVDLNICHEAVREAYDEMKRFGPSVNAKTSVCYAIGWKAEIWASGTSLNFRAVRSITNKNISDVARESWKIMTSPEKSKRIYPDVKQFRVLQKVTDDIVIVHRIASVGSDMIDREFISVAFQFRDGNEYYIGIKSIEVQAPSSENCIRGEECQGWKFTGSKDNSTQWKAHFLGYYDVKGEEDDKILNQVANETMFGMLRWETVVPHRRYINCCIRTMRSSIPQSPSNPLKSAKRTAARKAVDEYIRDNMVVGIGSGSTIIYAIERLSELVRDGNLTHIDCIPTSFQAKQLLQEYKLSITSLDEHPVIDVAIDGADEVDSALNCIKGGGGCQLQEKIVAYNSKVFIIVADSRKKSTQLGEKWTQGVPIEVLPVAYVPIMKLIEQRLEGESVLRMAQSKVGPVVTDNGNFILDTDFGRIGNPQELHDHLVKIPGVIGVGLFCGMAQKAFFGEQNGSVTVRGLHDEEYIG</sequence>
<dbReference type="Gene3D" id="3.40.50.1360">
    <property type="match status" value="1"/>
</dbReference>
<dbReference type="PANTHER" id="PTHR11934">
    <property type="entry name" value="RIBOSE-5-PHOSPHATE ISOMERASE"/>
    <property type="match status" value="1"/>
</dbReference>
<dbReference type="HOGENOM" id="CLU_014373_0_0_1"/>
<evidence type="ECO:0000256" key="3">
    <source>
        <dbReference type="ARBA" id="ARBA00008088"/>
    </source>
</evidence>
<dbReference type="GO" id="GO:0009052">
    <property type="term" value="P:pentose-phosphate shunt, non-oxidative branch"/>
    <property type="evidence" value="ECO:0007669"/>
    <property type="project" value="InterPro"/>
</dbReference>
<gene>
    <name evidence="9" type="primary">AlNc14C3G394</name>
    <name evidence="9" type="ORF">ALNC14_004290</name>
</gene>
<dbReference type="SUPFAM" id="SSF100950">
    <property type="entry name" value="NagB/RpiA/CoA transferase-like"/>
    <property type="match status" value="1"/>
</dbReference>
<dbReference type="InterPro" id="IPR037171">
    <property type="entry name" value="NagB/RpiA_transferase-like"/>
</dbReference>
<dbReference type="CDD" id="cd14686">
    <property type="entry name" value="bZIP"/>
    <property type="match status" value="1"/>
</dbReference>
<feature type="coiled-coil region" evidence="7">
    <location>
        <begin position="383"/>
        <end position="410"/>
    </location>
</feature>
<evidence type="ECO:0000256" key="2">
    <source>
        <dbReference type="ARBA" id="ARBA00004988"/>
    </source>
</evidence>
<feature type="compositionally biased region" description="Acidic residues" evidence="8">
    <location>
        <begin position="306"/>
        <end position="315"/>
    </location>
</feature>
<dbReference type="EMBL" id="FR824048">
    <property type="protein sequence ID" value="CCA14286.1"/>
    <property type="molecule type" value="Genomic_DNA"/>
</dbReference>
<reference evidence="9" key="2">
    <citation type="submission" date="2011-02" db="EMBL/GenBank/DDBJ databases">
        <authorList>
            <person name="MacLean D."/>
        </authorList>
    </citation>
    <scope>NUCLEOTIDE SEQUENCE</scope>
</reference>
<comment type="similarity">
    <text evidence="3">Belongs to the ribose 5-phosphate isomerase family.</text>
</comment>
<comment type="catalytic activity">
    <reaction evidence="1">
        <text>aldehydo-D-ribose 5-phosphate = D-ribulose 5-phosphate</text>
        <dbReference type="Rhea" id="RHEA:14657"/>
        <dbReference type="ChEBI" id="CHEBI:58121"/>
        <dbReference type="ChEBI" id="CHEBI:58273"/>
        <dbReference type="EC" id="5.3.1.6"/>
    </reaction>
</comment>
<dbReference type="NCBIfam" id="TIGR00021">
    <property type="entry name" value="rpiA"/>
    <property type="match status" value="1"/>
</dbReference>
<organism evidence="9">
    <name type="scientific">Albugo laibachii Nc14</name>
    <dbReference type="NCBI Taxonomy" id="890382"/>
    <lineage>
        <taxon>Eukaryota</taxon>
        <taxon>Sar</taxon>
        <taxon>Stramenopiles</taxon>
        <taxon>Oomycota</taxon>
        <taxon>Peronosporomycetes</taxon>
        <taxon>Albuginales</taxon>
        <taxon>Albuginaceae</taxon>
        <taxon>Albugo</taxon>
    </lineage>
</organism>
<dbReference type="HAMAP" id="MF_00170">
    <property type="entry name" value="Rib_5P_isom_A"/>
    <property type="match status" value="1"/>
</dbReference>
<feature type="compositionally biased region" description="Basic residues" evidence="8">
    <location>
        <begin position="320"/>
        <end position="338"/>
    </location>
</feature>
<comment type="pathway">
    <text evidence="2">Carbohydrate degradation; pentose phosphate pathway; D-ribose 5-phosphate from D-ribulose 5-phosphate (non-oxidative stage): step 1/1.</text>
</comment>
<name>F0VZR5_9STRA</name>
<evidence type="ECO:0000313" key="9">
    <source>
        <dbReference type="EMBL" id="CCA14286.1"/>
    </source>
</evidence>
<dbReference type="Gene3D" id="3.30.70.260">
    <property type="match status" value="1"/>
</dbReference>
<evidence type="ECO:0000256" key="5">
    <source>
        <dbReference type="ARBA" id="ARBA00023235"/>
    </source>
</evidence>
<dbReference type="Pfam" id="PF06026">
    <property type="entry name" value="Rib_5-P_isom_A"/>
    <property type="match status" value="1"/>
</dbReference>
<dbReference type="FunFam" id="3.30.70.260:FF:000018">
    <property type="entry name" value="Ribose-5-phosphate isomerase A"/>
    <property type="match status" value="1"/>
</dbReference>
<dbReference type="EC" id="5.3.1.6" evidence="4"/>
<feature type="region of interest" description="Disordered" evidence="8">
    <location>
        <begin position="419"/>
        <end position="444"/>
    </location>
</feature>
<dbReference type="InterPro" id="IPR004788">
    <property type="entry name" value="Ribose5P_isomerase_type_A"/>
</dbReference>
<dbReference type="FunFam" id="3.40.50.1360:FF:000001">
    <property type="entry name" value="Ribose-5-phosphate isomerase A"/>
    <property type="match status" value="1"/>
</dbReference>
<dbReference type="SUPFAM" id="SSF55961">
    <property type="entry name" value="Bet v1-like"/>
    <property type="match status" value="1"/>
</dbReference>
<feature type="region of interest" description="Disordered" evidence="8">
    <location>
        <begin position="268"/>
        <end position="345"/>
    </location>
</feature>
<accession>F0VZR5</accession>
<reference evidence="9" key="1">
    <citation type="journal article" date="2011" name="PLoS Biol.">
        <title>Gene gain and loss during evolution of obligate parasitism in the white rust pathogen of Arabidopsis thaliana.</title>
        <authorList>
            <person name="Kemen E."/>
            <person name="Gardiner A."/>
            <person name="Schultz-Larsen T."/>
            <person name="Kemen A.C."/>
            <person name="Balmuth A.L."/>
            <person name="Robert-Seilaniantz A."/>
            <person name="Bailey K."/>
            <person name="Holub E."/>
            <person name="Studholme D.J."/>
            <person name="Maclean D."/>
            <person name="Jones J.D."/>
        </authorList>
    </citation>
    <scope>NUCLEOTIDE SEQUENCE</scope>
</reference>
<dbReference type="GO" id="GO:0005737">
    <property type="term" value="C:cytoplasm"/>
    <property type="evidence" value="ECO:0007669"/>
    <property type="project" value="TreeGrafter"/>
</dbReference>
<evidence type="ECO:0000256" key="4">
    <source>
        <dbReference type="ARBA" id="ARBA00011959"/>
    </source>
</evidence>
<evidence type="ECO:0000256" key="8">
    <source>
        <dbReference type="SAM" id="MobiDB-lite"/>
    </source>
</evidence>
<keyword evidence="7" id="KW-0175">Coiled coil</keyword>